<sequence>MALAELKSALPSYAKDIKLNLGRVLAADGMDGLSRDAVAGIALASAYATKHKDVITAITEEVDASSEIVDAAKAAATVMAMNNVYYRFVHLVSDGEYAKMPANLRMNVIGNPGIDKIDFELMSLAVSAINGCGMCMDAHVAEVIKGGVTRQGVQTAIRIGAVLSAAAQALEIEAAT</sequence>
<dbReference type="Proteomes" id="UP001161391">
    <property type="component" value="Unassembled WGS sequence"/>
</dbReference>
<comment type="function">
    <text evidence="6">Antioxidant protein with alkyl hydroperoxidase activity. Required for the reduction of the AhpC active site cysteine residues and for the regeneration of the AhpC enzyme activity.</text>
</comment>
<feature type="disulfide bond" evidence="6">
    <location>
        <begin position="132"/>
        <end position="135"/>
    </location>
</feature>
<comment type="catalytic activity">
    <reaction evidence="6">
        <text>N(6)-[(R)-dihydrolipoyl]-L-lysyl-[lipoyl-carrier protein] + a hydroperoxide = N(6)-[(R)-lipoyl]-L-lysyl-[lipoyl-carrier protein] + an alcohol + H2O</text>
        <dbReference type="Rhea" id="RHEA:62636"/>
        <dbReference type="Rhea" id="RHEA-COMP:10502"/>
        <dbReference type="Rhea" id="RHEA-COMP:16355"/>
        <dbReference type="ChEBI" id="CHEBI:15377"/>
        <dbReference type="ChEBI" id="CHEBI:30879"/>
        <dbReference type="ChEBI" id="CHEBI:35924"/>
        <dbReference type="ChEBI" id="CHEBI:83099"/>
        <dbReference type="ChEBI" id="CHEBI:83100"/>
        <dbReference type="EC" id="1.11.1.28"/>
    </reaction>
</comment>
<comment type="similarity">
    <text evidence="6">Belongs to the AhpD family.</text>
</comment>
<keyword evidence="2 6" id="KW-0049">Antioxidant</keyword>
<gene>
    <name evidence="6 8" type="primary">ahpD</name>
    <name evidence="8" type="ORF">GCM10007853_19280</name>
</gene>
<proteinExistence type="inferred from homology"/>
<reference evidence="8" key="2">
    <citation type="submission" date="2023-01" db="EMBL/GenBank/DDBJ databases">
        <title>Draft genome sequence of Algimonas ampicilliniresistens strain NBRC 108219.</title>
        <authorList>
            <person name="Sun Q."/>
            <person name="Mori K."/>
        </authorList>
    </citation>
    <scope>NUCLEOTIDE SEQUENCE</scope>
    <source>
        <strain evidence="8">NBRC 108219</strain>
    </source>
</reference>
<dbReference type="NCBIfam" id="TIGR00778">
    <property type="entry name" value="ahpD_dom"/>
    <property type="match status" value="1"/>
</dbReference>
<organism evidence="8 9">
    <name type="scientific">Algimonas ampicilliniresistens</name>
    <dbReference type="NCBI Taxonomy" id="1298735"/>
    <lineage>
        <taxon>Bacteria</taxon>
        <taxon>Pseudomonadati</taxon>
        <taxon>Pseudomonadota</taxon>
        <taxon>Alphaproteobacteria</taxon>
        <taxon>Maricaulales</taxon>
        <taxon>Robiginitomaculaceae</taxon>
        <taxon>Algimonas</taxon>
    </lineage>
</organism>
<feature type="active site" description="Cysteine sulfenic acid (-SOH) intermediate" evidence="6">
    <location>
        <position position="135"/>
    </location>
</feature>
<keyword evidence="9" id="KW-1185">Reference proteome</keyword>
<keyword evidence="5 6" id="KW-0676">Redox-active center</keyword>
<evidence type="ECO:0000256" key="6">
    <source>
        <dbReference type="HAMAP-Rule" id="MF_01676"/>
    </source>
</evidence>
<keyword evidence="3 6" id="KW-0560">Oxidoreductase</keyword>
<dbReference type="EC" id="1.11.1.28" evidence="6"/>
<dbReference type="SUPFAM" id="SSF69118">
    <property type="entry name" value="AhpD-like"/>
    <property type="match status" value="1"/>
</dbReference>
<dbReference type="Pfam" id="PF02627">
    <property type="entry name" value="CMD"/>
    <property type="match status" value="1"/>
</dbReference>
<dbReference type="PANTHER" id="PTHR33930">
    <property type="entry name" value="ALKYL HYDROPEROXIDE REDUCTASE AHPD"/>
    <property type="match status" value="1"/>
</dbReference>
<name>A0ABQ5VAP4_9PROT</name>
<evidence type="ECO:0000256" key="1">
    <source>
        <dbReference type="ARBA" id="ARBA00022559"/>
    </source>
</evidence>
<reference evidence="8" key="1">
    <citation type="journal article" date="2014" name="Int. J. Syst. Evol. Microbiol.">
        <title>Complete genome of a new Firmicutes species belonging to the dominant human colonic microbiota ('Ruminococcus bicirculans') reveals two chromosomes and a selective capacity to utilize plant glucans.</title>
        <authorList>
            <consortium name="NISC Comparative Sequencing Program"/>
            <person name="Wegmann U."/>
            <person name="Louis P."/>
            <person name="Goesmann A."/>
            <person name="Henrissat B."/>
            <person name="Duncan S.H."/>
            <person name="Flint H.J."/>
        </authorList>
    </citation>
    <scope>NUCLEOTIDE SEQUENCE</scope>
    <source>
        <strain evidence="8">NBRC 108219</strain>
    </source>
</reference>
<feature type="domain" description="Carboxymuconolactone decarboxylase-like" evidence="7">
    <location>
        <begin position="96"/>
        <end position="171"/>
    </location>
</feature>
<evidence type="ECO:0000259" key="7">
    <source>
        <dbReference type="Pfam" id="PF02627"/>
    </source>
</evidence>
<comment type="caution">
    <text evidence="8">The sequence shown here is derived from an EMBL/GenBank/DDBJ whole genome shotgun (WGS) entry which is preliminary data.</text>
</comment>
<evidence type="ECO:0000256" key="2">
    <source>
        <dbReference type="ARBA" id="ARBA00022862"/>
    </source>
</evidence>
<dbReference type="InterPro" id="IPR004674">
    <property type="entry name" value="AhpD"/>
</dbReference>
<dbReference type="HAMAP" id="MF_01676">
    <property type="entry name" value="AhpD"/>
    <property type="match status" value="1"/>
</dbReference>
<evidence type="ECO:0000256" key="4">
    <source>
        <dbReference type="ARBA" id="ARBA00023157"/>
    </source>
</evidence>
<dbReference type="InterPro" id="IPR029032">
    <property type="entry name" value="AhpD-like"/>
</dbReference>
<evidence type="ECO:0000313" key="8">
    <source>
        <dbReference type="EMBL" id="GLQ24054.1"/>
    </source>
</evidence>
<dbReference type="Gene3D" id="1.20.1290.10">
    <property type="entry name" value="AhpD-like"/>
    <property type="match status" value="1"/>
</dbReference>
<feature type="active site" description="Proton donor" evidence="6">
    <location>
        <position position="132"/>
    </location>
</feature>
<protein>
    <recommendedName>
        <fullName evidence="6">Alkyl hydroperoxide reductase AhpD</fullName>
        <ecNumber evidence="6">1.11.1.28</ecNumber>
    </recommendedName>
    <alternativeName>
        <fullName evidence="6">Alkylhydroperoxidase AhpD</fullName>
    </alternativeName>
</protein>
<evidence type="ECO:0000256" key="5">
    <source>
        <dbReference type="ARBA" id="ARBA00023284"/>
    </source>
</evidence>
<keyword evidence="1 6" id="KW-0575">Peroxidase</keyword>
<evidence type="ECO:0000256" key="3">
    <source>
        <dbReference type="ARBA" id="ARBA00023002"/>
    </source>
</evidence>
<dbReference type="PANTHER" id="PTHR33930:SF7">
    <property type="entry name" value="ALKYL HYDROPEROXIDE REDUCTASE AHPD"/>
    <property type="match status" value="1"/>
</dbReference>
<dbReference type="InterPro" id="IPR003779">
    <property type="entry name" value="CMD-like"/>
</dbReference>
<dbReference type="EMBL" id="BSNK01000002">
    <property type="protein sequence ID" value="GLQ24054.1"/>
    <property type="molecule type" value="Genomic_DNA"/>
</dbReference>
<accession>A0ABQ5VAP4</accession>
<evidence type="ECO:0000313" key="9">
    <source>
        <dbReference type="Proteomes" id="UP001161391"/>
    </source>
</evidence>
<dbReference type="RefSeq" id="WP_284390095.1">
    <property type="nucleotide sequence ID" value="NZ_BSNK01000002.1"/>
</dbReference>
<dbReference type="InterPro" id="IPR004675">
    <property type="entry name" value="AhpD_core"/>
</dbReference>
<keyword evidence="4 6" id="KW-1015">Disulfide bond</keyword>
<feature type="disulfide bond" description="Interchain (with AhpC); in linked form" evidence="6">
    <location>
        <position position="135"/>
    </location>
</feature>